<name>A0A3L6SV48_PANMI</name>
<dbReference type="InterPro" id="IPR032675">
    <property type="entry name" value="LRR_dom_sf"/>
</dbReference>
<keyword evidence="2" id="KW-1185">Reference proteome</keyword>
<dbReference type="OrthoDB" id="688776at2759"/>
<comment type="caution">
    <text evidence="1">The sequence shown here is derived from an EMBL/GenBank/DDBJ whole genome shotgun (WGS) entry which is preliminary data.</text>
</comment>
<dbReference type="InterPro" id="IPR055312">
    <property type="entry name" value="FBL15-like"/>
</dbReference>
<organism evidence="1 2">
    <name type="scientific">Panicum miliaceum</name>
    <name type="common">Proso millet</name>
    <name type="synonym">Broomcorn millet</name>
    <dbReference type="NCBI Taxonomy" id="4540"/>
    <lineage>
        <taxon>Eukaryota</taxon>
        <taxon>Viridiplantae</taxon>
        <taxon>Streptophyta</taxon>
        <taxon>Embryophyta</taxon>
        <taxon>Tracheophyta</taxon>
        <taxon>Spermatophyta</taxon>
        <taxon>Magnoliopsida</taxon>
        <taxon>Liliopsida</taxon>
        <taxon>Poales</taxon>
        <taxon>Poaceae</taxon>
        <taxon>PACMAD clade</taxon>
        <taxon>Panicoideae</taxon>
        <taxon>Panicodae</taxon>
        <taxon>Paniceae</taxon>
        <taxon>Panicinae</taxon>
        <taxon>Panicum</taxon>
        <taxon>Panicum sect. Panicum</taxon>
    </lineage>
</organism>
<dbReference type="Proteomes" id="UP000275267">
    <property type="component" value="Unassembled WGS sequence"/>
</dbReference>
<evidence type="ECO:0000313" key="2">
    <source>
        <dbReference type="Proteomes" id="UP000275267"/>
    </source>
</evidence>
<protein>
    <submittedName>
        <fullName evidence="1">Uncharacterized protein</fullName>
    </submittedName>
</protein>
<proteinExistence type="predicted"/>
<dbReference type="AlphaFoldDB" id="A0A3L6SV48"/>
<reference evidence="2" key="1">
    <citation type="journal article" date="2019" name="Nat. Commun.">
        <title>The genome of broomcorn millet.</title>
        <authorList>
            <person name="Zou C."/>
            <person name="Miki D."/>
            <person name="Li D."/>
            <person name="Tang Q."/>
            <person name="Xiao L."/>
            <person name="Rajput S."/>
            <person name="Deng P."/>
            <person name="Jia W."/>
            <person name="Huang R."/>
            <person name="Zhang M."/>
            <person name="Sun Y."/>
            <person name="Hu J."/>
            <person name="Fu X."/>
            <person name="Schnable P.S."/>
            <person name="Li F."/>
            <person name="Zhang H."/>
            <person name="Feng B."/>
            <person name="Zhu X."/>
            <person name="Liu R."/>
            <person name="Schnable J.C."/>
            <person name="Zhu J.-K."/>
            <person name="Zhang H."/>
        </authorList>
    </citation>
    <scope>NUCLEOTIDE SEQUENCE [LARGE SCALE GENOMIC DNA]</scope>
</reference>
<evidence type="ECO:0000313" key="1">
    <source>
        <dbReference type="EMBL" id="RLN28229.1"/>
    </source>
</evidence>
<dbReference type="EMBL" id="PQIB02000003">
    <property type="protein sequence ID" value="RLN28229.1"/>
    <property type="molecule type" value="Genomic_DNA"/>
</dbReference>
<accession>A0A3L6SV48</accession>
<dbReference type="PANTHER" id="PTHR34709:SF78">
    <property type="entry name" value="FBD DOMAIN-CONTAINING PROTEIN"/>
    <property type="match status" value="1"/>
</dbReference>
<gene>
    <name evidence="1" type="ORF">C2845_PM05G16400</name>
</gene>
<dbReference type="STRING" id="4540.A0A3L6SV48"/>
<dbReference type="SUPFAM" id="SSF52047">
    <property type="entry name" value="RNI-like"/>
    <property type="match status" value="1"/>
</dbReference>
<dbReference type="PANTHER" id="PTHR34709">
    <property type="entry name" value="OS10G0396666 PROTEIN"/>
    <property type="match status" value="1"/>
</dbReference>
<dbReference type="Gene3D" id="3.80.10.10">
    <property type="entry name" value="Ribonuclease Inhibitor"/>
    <property type="match status" value="1"/>
</dbReference>
<sequence>MLPGGWYLFRHGHAADITSEHVAAWLRFGQSRVTGRFTLAVPVVPPRYATDAMIRTAAIDPADRKLYAEMPASVRAETMSLNLGNANLTVPVAGAGAFRPLSDLLLSHARIEPGGADERNLGHLMSASCCPRLRRLWLEHITGLAALRLHAAAALEELRLNHVQGLTTLELDAPGLRALHVAGCYRMVDVGSTARISAPMLEVMACADTCPPDGLQFDGAASVRLLEKMFLWSHAPDEHWNAGAVWLLQHCTAADSLSVDIACFENDTCSEAGCLCNLDDDPTITLEHLREVKITGFPSSMYHRSLVQLMITGAPALEKMTVELIKDPLSKGQNDSKDPGFNMTCKGQWAPPISGRSPGHRNVTIYEWEADAKREEGREGLDGLALSRWVGDGKQVL</sequence>